<dbReference type="Proteomes" id="UP000694872">
    <property type="component" value="Unplaced"/>
</dbReference>
<dbReference type="GeneID" id="106113188"/>
<feature type="non-terminal residue" evidence="1">
    <location>
        <position position="1"/>
    </location>
</feature>
<dbReference type="KEGG" id="pxu:106113188"/>
<organism evidence="1">
    <name type="scientific">Papilio xuthus</name>
    <name type="common">Asian swallowtail butterfly</name>
    <dbReference type="NCBI Taxonomy" id="66420"/>
    <lineage>
        <taxon>Eukaryota</taxon>
        <taxon>Metazoa</taxon>
        <taxon>Ecdysozoa</taxon>
        <taxon>Arthropoda</taxon>
        <taxon>Hexapoda</taxon>
        <taxon>Insecta</taxon>
        <taxon>Pterygota</taxon>
        <taxon>Neoptera</taxon>
        <taxon>Endopterygota</taxon>
        <taxon>Lepidoptera</taxon>
        <taxon>Glossata</taxon>
        <taxon>Ditrysia</taxon>
        <taxon>Papilionoidea</taxon>
        <taxon>Papilionidae</taxon>
        <taxon>Papilioninae</taxon>
        <taxon>Papilio</taxon>
    </lineage>
</organism>
<protein>
    <submittedName>
        <fullName evidence="1">Uncharacterized protein LOC106113188</fullName>
    </submittedName>
</protein>
<reference evidence="1" key="1">
    <citation type="submission" date="2025-08" db="UniProtKB">
        <authorList>
            <consortium name="RefSeq"/>
        </authorList>
    </citation>
    <scope>IDENTIFICATION</scope>
</reference>
<name>A0AAJ6YYF9_PAPXU</name>
<proteinExistence type="predicted"/>
<dbReference type="AlphaFoldDB" id="A0AAJ6YYF9"/>
<evidence type="ECO:0000313" key="1">
    <source>
        <dbReference type="RefSeq" id="XP_013161376.1"/>
    </source>
</evidence>
<accession>A0AAJ6YYF9</accession>
<gene>
    <name evidence="1" type="primary">LOC106113188</name>
</gene>
<sequence length="254" mass="29156">GVGKILLTSIPKRHKYAPLPPKKQPFVVDLRFEGTPLVASASISILGVDISNDVQFRGHLEDKAKLASKKLGVLSRAKQYFQPGHRLQLYKAQVRPHMEYCSHLWAGAPQYQLLPFDRIQRRAIRIVNDRALTDRLDTLALRRDVSSLCIFYRIYHGECSEELFGTIPAAEFRHRTTRQTARFHPHHLDGWHSTRVRFSRNFLPRTAALWNGLSSAVFPNQYDLGSFKKRAYHHLKGRQRICGSSGIVDVHGRR</sequence>
<dbReference type="RefSeq" id="XP_013161376.1">
    <property type="nucleotide sequence ID" value="XM_013305922.1"/>
</dbReference>